<sequence>MYERLINKNISIDLKVADRLFQPAVSQATDAIDFEGFKSGIENHRSIVTTTSAAKKALINRSLAQFLEVIAGAGKTLFIIRRMSTFLRCRPSVAKLQ</sequence>
<protein>
    <submittedName>
        <fullName evidence="1">Uncharacterized protein</fullName>
    </submittedName>
</protein>
<dbReference type="OrthoDB" id="2255066at2759"/>
<gene>
    <name evidence="1" type="ORF">G6F51_008683</name>
</gene>
<reference evidence="1" key="1">
    <citation type="journal article" date="2020" name="Microb. Genom.">
        <title>Genetic diversity of clinical and environmental Mucorales isolates obtained from an investigation of mucormycosis cases among solid organ transplant recipients.</title>
        <authorList>
            <person name="Nguyen M.H."/>
            <person name="Kaul D."/>
            <person name="Muto C."/>
            <person name="Cheng S.J."/>
            <person name="Richter R.A."/>
            <person name="Bruno V.M."/>
            <person name="Liu G."/>
            <person name="Beyhan S."/>
            <person name="Sundermann A.J."/>
            <person name="Mounaud S."/>
            <person name="Pasculle A.W."/>
            <person name="Nierman W.C."/>
            <person name="Driscoll E."/>
            <person name="Cumbie R."/>
            <person name="Clancy C.J."/>
            <person name="Dupont C.L."/>
        </authorList>
    </citation>
    <scope>NUCLEOTIDE SEQUENCE</scope>
    <source>
        <strain evidence="1">GL16</strain>
    </source>
</reference>
<evidence type="ECO:0000313" key="1">
    <source>
        <dbReference type="EMBL" id="KAG1540174.1"/>
    </source>
</evidence>
<evidence type="ECO:0000313" key="2">
    <source>
        <dbReference type="Proteomes" id="UP000717996"/>
    </source>
</evidence>
<accession>A0A9P6Y6W3</accession>
<proteinExistence type="predicted"/>
<dbReference type="AlphaFoldDB" id="A0A9P6Y6W3"/>
<organism evidence="1 2">
    <name type="scientific">Rhizopus oryzae</name>
    <name type="common">Mucormycosis agent</name>
    <name type="synonym">Rhizopus arrhizus var. delemar</name>
    <dbReference type="NCBI Taxonomy" id="64495"/>
    <lineage>
        <taxon>Eukaryota</taxon>
        <taxon>Fungi</taxon>
        <taxon>Fungi incertae sedis</taxon>
        <taxon>Mucoromycota</taxon>
        <taxon>Mucoromycotina</taxon>
        <taxon>Mucoromycetes</taxon>
        <taxon>Mucorales</taxon>
        <taxon>Mucorineae</taxon>
        <taxon>Rhizopodaceae</taxon>
        <taxon>Rhizopus</taxon>
    </lineage>
</organism>
<dbReference type="Proteomes" id="UP000717996">
    <property type="component" value="Unassembled WGS sequence"/>
</dbReference>
<comment type="caution">
    <text evidence="1">The sequence shown here is derived from an EMBL/GenBank/DDBJ whole genome shotgun (WGS) entry which is preliminary data.</text>
</comment>
<dbReference type="EMBL" id="JAANIT010001464">
    <property type="protein sequence ID" value="KAG1540174.1"/>
    <property type="molecule type" value="Genomic_DNA"/>
</dbReference>
<name>A0A9P6Y6W3_RHIOR</name>